<reference evidence="4 5" key="1">
    <citation type="submission" date="2019-03" db="EMBL/GenBank/DDBJ databases">
        <title>Genomic Encyclopedia of Type Strains, Phase IV (KMG-IV): sequencing the most valuable type-strain genomes for metagenomic binning, comparative biology and taxonomic classification.</title>
        <authorList>
            <person name="Goeker M."/>
        </authorList>
    </citation>
    <scope>NUCLEOTIDE SEQUENCE [LARGE SCALE GENOMIC DNA]</scope>
    <source>
        <strain evidence="4 5">DSM 25082</strain>
    </source>
</reference>
<keyword evidence="2" id="KW-0472">Membrane</keyword>
<dbReference type="InterPro" id="IPR021834">
    <property type="entry name" value="DUF3426"/>
</dbReference>
<sequence length="408" mass="43745">MIPAMSLATRCTACGTIFRVVQDQLRVSEGWVRCGRCAEVFDANEQLFDIDREAPPPWPPLSSSTAAATPQQAGDRRPAMAEPQPVAAPMPSRRPDESTWVMPRDSHTQARATSQRVQQDLRDEPEESPDAGEPTIQLPPMYAADALAPGVMTTPSPGTSSAARRHEDALPADDASPQRREPVWDADPVPAAQDKRPTPKGLDKSRARLDGGKPAAVAEPAPMAAAKPEPAVAAEPPQPSFMRQAGKRDASAGARWQGLALLVGCLLLLTALGLQALWQFRNALLALHPPAEPMLSRFCEMAGCSLEPWKRIDGLAVETSSLTQAGSGNHYKLGIQLQNKAGYALALPWVDLSLTDASGALVARRMLKPADFNLSKGSIAAHSEEALQLVFSTDKLKISGYSVVIFHP</sequence>
<keyword evidence="2" id="KW-0812">Transmembrane</keyword>
<evidence type="ECO:0000313" key="5">
    <source>
        <dbReference type="Proteomes" id="UP000295357"/>
    </source>
</evidence>
<feature type="compositionally biased region" description="Polar residues" evidence="1">
    <location>
        <begin position="153"/>
        <end position="162"/>
    </location>
</feature>
<feature type="compositionally biased region" description="Polar residues" evidence="1">
    <location>
        <begin position="109"/>
        <end position="118"/>
    </location>
</feature>
<comment type="caution">
    <text evidence="4">The sequence shown here is derived from an EMBL/GenBank/DDBJ whole genome shotgun (WGS) entry which is preliminary data.</text>
</comment>
<feature type="domain" description="Zinc finger/thioredoxin putative" evidence="3">
    <location>
        <begin position="7"/>
        <end position="43"/>
    </location>
</feature>
<feature type="compositionally biased region" description="Low complexity" evidence="1">
    <location>
        <begin position="61"/>
        <end position="73"/>
    </location>
</feature>
<feature type="transmembrane region" description="Helical" evidence="2">
    <location>
        <begin position="258"/>
        <end position="278"/>
    </location>
</feature>
<accession>A0A4R6N2T0</accession>
<feature type="compositionally biased region" description="Low complexity" evidence="1">
    <location>
        <begin position="213"/>
        <end position="235"/>
    </location>
</feature>
<dbReference type="InterPro" id="IPR011723">
    <property type="entry name" value="Znf/thioredoxin_put"/>
</dbReference>
<feature type="region of interest" description="Disordered" evidence="1">
    <location>
        <begin position="50"/>
        <end position="237"/>
    </location>
</feature>
<keyword evidence="2" id="KW-1133">Transmembrane helix</keyword>
<dbReference type="AlphaFoldDB" id="A0A4R6N2T0"/>
<dbReference type="Proteomes" id="UP000295357">
    <property type="component" value="Unassembled WGS sequence"/>
</dbReference>
<dbReference type="NCBIfam" id="TIGR02098">
    <property type="entry name" value="MJ0042_CXXC"/>
    <property type="match status" value="1"/>
</dbReference>
<evidence type="ECO:0000256" key="2">
    <source>
        <dbReference type="SAM" id="Phobius"/>
    </source>
</evidence>
<protein>
    <submittedName>
        <fullName evidence="4">Putative Zn finger-like uncharacterized protein</fullName>
    </submittedName>
</protein>
<feature type="compositionally biased region" description="Basic and acidic residues" evidence="1">
    <location>
        <begin position="193"/>
        <end position="211"/>
    </location>
</feature>
<dbReference type="Pfam" id="PF11906">
    <property type="entry name" value="DUF3426"/>
    <property type="match status" value="1"/>
</dbReference>
<dbReference type="EMBL" id="SNXE01000005">
    <property type="protein sequence ID" value="TDP09397.1"/>
    <property type="molecule type" value="Genomic_DNA"/>
</dbReference>
<dbReference type="OrthoDB" id="5294582at2"/>
<keyword evidence="5" id="KW-1185">Reference proteome</keyword>
<evidence type="ECO:0000313" key="4">
    <source>
        <dbReference type="EMBL" id="TDP09397.1"/>
    </source>
</evidence>
<organism evidence="4 5">
    <name type="scientific">Roseateles asaccharophilus</name>
    <dbReference type="NCBI Taxonomy" id="582607"/>
    <lineage>
        <taxon>Bacteria</taxon>
        <taxon>Pseudomonadati</taxon>
        <taxon>Pseudomonadota</taxon>
        <taxon>Betaproteobacteria</taxon>
        <taxon>Burkholderiales</taxon>
        <taxon>Sphaerotilaceae</taxon>
        <taxon>Roseateles</taxon>
    </lineage>
</organism>
<evidence type="ECO:0000259" key="3">
    <source>
        <dbReference type="Pfam" id="PF13719"/>
    </source>
</evidence>
<evidence type="ECO:0000256" key="1">
    <source>
        <dbReference type="SAM" id="MobiDB-lite"/>
    </source>
</evidence>
<proteinExistence type="predicted"/>
<dbReference type="Pfam" id="PF13719">
    <property type="entry name" value="Zn_ribbon_5"/>
    <property type="match status" value="1"/>
</dbReference>
<gene>
    <name evidence="4" type="ORF">DFR39_105237</name>
</gene>
<name>A0A4R6N2T0_9BURK</name>